<evidence type="ECO:0000313" key="3">
    <source>
        <dbReference type="Proteomes" id="UP000520592"/>
    </source>
</evidence>
<dbReference type="PANTHER" id="PTHR42791:SF1">
    <property type="entry name" value="N-ACETYLTRANSFERASE DOMAIN-CONTAINING PROTEIN"/>
    <property type="match status" value="1"/>
</dbReference>
<dbReference type="InterPro" id="IPR016181">
    <property type="entry name" value="Acyl_CoA_acyltransferase"/>
</dbReference>
<dbReference type="CDD" id="cd04301">
    <property type="entry name" value="NAT_SF"/>
    <property type="match status" value="1"/>
</dbReference>
<dbReference type="Proteomes" id="UP000520592">
    <property type="component" value="Unassembled WGS sequence"/>
</dbReference>
<sequence>MYPEDVLPLTGTEALQQAGATLALAFDADPFMRWIYPRGHDYLRYAPQLFEAVAVDSLTAGGAHRTRDGAAIALWLPPGVVGDPAPIQAVLDRSISQDQQERIGAALGQTDLDRPDEPHWYLSTLGVDAALQGRGHGAILLKHGLRACDEQHLAAYLWSSNPKNIGFYQRHGFEITRQINAGQVPLLVTMLRPAR</sequence>
<dbReference type="PANTHER" id="PTHR42791">
    <property type="entry name" value="GNAT FAMILY ACETYLTRANSFERASE"/>
    <property type="match status" value="1"/>
</dbReference>
<evidence type="ECO:0000259" key="1">
    <source>
        <dbReference type="PROSITE" id="PS51186"/>
    </source>
</evidence>
<protein>
    <submittedName>
        <fullName evidence="2">GNAT family N-acetyltransferase</fullName>
    </submittedName>
</protein>
<feature type="domain" description="N-acetyltransferase" evidence="1">
    <location>
        <begin position="53"/>
        <end position="195"/>
    </location>
</feature>
<comment type="caution">
    <text evidence="2">The sequence shown here is derived from an EMBL/GenBank/DDBJ whole genome shotgun (WGS) entry which is preliminary data.</text>
</comment>
<dbReference type="InterPro" id="IPR052523">
    <property type="entry name" value="Trichothecene_AcTrans"/>
</dbReference>
<evidence type="ECO:0000313" key="2">
    <source>
        <dbReference type="EMBL" id="NWC35606.1"/>
    </source>
</evidence>
<proteinExistence type="predicted"/>
<dbReference type="Gene3D" id="3.40.630.30">
    <property type="match status" value="1"/>
</dbReference>
<organism evidence="2 3">
    <name type="scientific">Pseudomonas gingeri</name>
    <dbReference type="NCBI Taxonomy" id="117681"/>
    <lineage>
        <taxon>Bacteria</taxon>
        <taxon>Pseudomonadati</taxon>
        <taxon>Pseudomonadota</taxon>
        <taxon>Gammaproteobacteria</taxon>
        <taxon>Pseudomonadales</taxon>
        <taxon>Pseudomonadaceae</taxon>
        <taxon>Pseudomonas</taxon>
    </lineage>
</organism>
<reference evidence="2 3" key="1">
    <citation type="submission" date="2020-04" db="EMBL/GenBank/DDBJ databases">
        <title>Molecular characterization of pseudomonads from Agaricus bisporus reveal novel blotch 2 pathogens in Western Europe.</title>
        <authorList>
            <person name="Taparia T."/>
            <person name="Krijger M."/>
            <person name="Haynes E."/>
            <person name="Elpinstone J.G."/>
            <person name="Noble R."/>
            <person name="Van Der Wolf J."/>
        </authorList>
    </citation>
    <scope>NUCLEOTIDE SEQUENCE [LARGE SCALE GENOMIC DNA]</scope>
    <source>
        <strain evidence="2 3">IPO3737</strain>
    </source>
</reference>
<dbReference type="SUPFAM" id="SSF55729">
    <property type="entry name" value="Acyl-CoA N-acyltransferases (Nat)"/>
    <property type="match status" value="1"/>
</dbReference>
<gene>
    <name evidence="2" type="ORF">HX876_24850</name>
</gene>
<dbReference type="EMBL" id="JACAQD010000033">
    <property type="protein sequence ID" value="NWC35606.1"/>
    <property type="molecule type" value="Genomic_DNA"/>
</dbReference>
<dbReference type="Pfam" id="PF00583">
    <property type="entry name" value="Acetyltransf_1"/>
    <property type="match status" value="1"/>
</dbReference>
<dbReference type="GO" id="GO:0016747">
    <property type="term" value="F:acyltransferase activity, transferring groups other than amino-acyl groups"/>
    <property type="evidence" value="ECO:0007669"/>
    <property type="project" value="InterPro"/>
</dbReference>
<keyword evidence="2" id="KW-0808">Transferase</keyword>
<dbReference type="PROSITE" id="PS51186">
    <property type="entry name" value="GNAT"/>
    <property type="match status" value="1"/>
</dbReference>
<name>A0A7Y7YFK8_9PSED</name>
<dbReference type="AlphaFoldDB" id="A0A7Y7YFK8"/>
<dbReference type="InterPro" id="IPR000182">
    <property type="entry name" value="GNAT_dom"/>
</dbReference>
<dbReference type="RefSeq" id="WP_177062278.1">
    <property type="nucleotide sequence ID" value="NZ_JACAPS010000045.1"/>
</dbReference>
<accession>A0A7Y7YFK8</accession>